<dbReference type="InterPro" id="IPR050625">
    <property type="entry name" value="ParA/MinD_ATPase"/>
</dbReference>
<dbReference type="GO" id="GO:0009898">
    <property type="term" value="C:cytoplasmic side of plasma membrane"/>
    <property type="evidence" value="ECO:0007669"/>
    <property type="project" value="TreeGrafter"/>
</dbReference>
<feature type="compositionally biased region" description="Acidic residues" evidence="3">
    <location>
        <begin position="1"/>
        <end position="13"/>
    </location>
</feature>
<dbReference type="GO" id="GO:0051782">
    <property type="term" value="P:negative regulation of cell division"/>
    <property type="evidence" value="ECO:0007669"/>
    <property type="project" value="TreeGrafter"/>
</dbReference>
<dbReference type="EMBL" id="FMXQ01000012">
    <property type="protein sequence ID" value="SDB56132.1"/>
    <property type="molecule type" value="Genomic_DNA"/>
</dbReference>
<dbReference type="GO" id="GO:0005829">
    <property type="term" value="C:cytosol"/>
    <property type="evidence" value="ECO:0007669"/>
    <property type="project" value="TreeGrafter"/>
</dbReference>
<reference evidence="4 5" key="1">
    <citation type="submission" date="2016-10" db="EMBL/GenBank/DDBJ databases">
        <authorList>
            <person name="de Groot N.N."/>
        </authorList>
    </citation>
    <scope>NUCLEOTIDE SEQUENCE [LARGE SCALE GENOMIC DNA]</scope>
    <source>
        <strain evidence="4 5">ATCC 35022</strain>
    </source>
</reference>
<dbReference type="InterPro" id="IPR011006">
    <property type="entry name" value="CheY-like_superfamily"/>
</dbReference>
<dbReference type="PANTHER" id="PTHR43384">
    <property type="entry name" value="SEPTUM SITE-DETERMINING PROTEIN MIND HOMOLOG, CHLOROPLASTIC-RELATED"/>
    <property type="match status" value="1"/>
</dbReference>
<name>A0A1G6EFG0_9HYPH</name>
<keyword evidence="2" id="KW-0067">ATP-binding</keyword>
<dbReference type="RefSeq" id="WP_090880434.1">
    <property type="nucleotide sequence ID" value="NZ_FMXQ01000012.1"/>
</dbReference>
<evidence type="ECO:0000313" key="4">
    <source>
        <dbReference type="EMBL" id="SDB56132.1"/>
    </source>
</evidence>
<protein>
    <submittedName>
        <fullName evidence="4">Pilus assembly protein CpaE</fullName>
    </submittedName>
</protein>
<organism evidence="4 5">
    <name type="scientific">Bauldia litoralis</name>
    <dbReference type="NCBI Taxonomy" id="665467"/>
    <lineage>
        <taxon>Bacteria</taxon>
        <taxon>Pseudomonadati</taxon>
        <taxon>Pseudomonadota</taxon>
        <taxon>Alphaproteobacteria</taxon>
        <taxon>Hyphomicrobiales</taxon>
        <taxon>Kaistiaceae</taxon>
        <taxon>Bauldia</taxon>
    </lineage>
</organism>
<dbReference type="SUPFAM" id="SSF52540">
    <property type="entry name" value="P-loop containing nucleoside triphosphate hydrolases"/>
    <property type="match status" value="1"/>
</dbReference>
<dbReference type="Proteomes" id="UP000199071">
    <property type="component" value="Unassembled WGS sequence"/>
</dbReference>
<dbReference type="SUPFAM" id="SSF52172">
    <property type="entry name" value="CheY-like"/>
    <property type="match status" value="1"/>
</dbReference>
<dbReference type="Gene3D" id="3.40.50.2300">
    <property type="match status" value="1"/>
</dbReference>
<dbReference type="PANTHER" id="PTHR43384:SF6">
    <property type="entry name" value="SEPTUM SITE-DETERMINING PROTEIN MIND HOMOLOG, CHLOROPLASTIC"/>
    <property type="match status" value="1"/>
</dbReference>
<evidence type="ECO:0000256" key="3">
    <source>
        <dbReference type="SAM" id="MobiDB-lite"/>
    </source>
</evidence>
<accession>A0A1G6EFG0</accession>
<dbReference type="Gene3D" id="3.40.50.300">
    <property type="entry name" value="P-loop containing nucleotide triphosphate hydrolases"/>
    <property type="match status" value="1"/>
</dbReference>
<dbReference type="GO" id="GO:0005524">
    <property type="term" value="F:ATP binding"/>
    <property type="evidence" value="ECO:0007669"/>
    <property type="project" value="UniProtKB-KW"/>
</dbReference>
<feature type="region of interest" description="Disordered" evidence="3">
    <location>
        <begin position="1"/>
        <end position="31"/>
    </location>
</feature>
<sequence>MIDLAYDDDEEGPGETAGSTAAAEPATPGEVRPVPRISVQAFCESPDLAETIESVAADRRMARAHVKVHTGGLLAAAEFYRESATPNLIIVESSLARDRLDTELERLAEVCDAGTKVIVVGHVNDVELYRELIRRGISEYLVAPVDPLVVIAAIGDIYVDRSAAPLGRSIAFIGAKGGVGSSMVSHNVAWSIARNLESDVVVADLDLAFGTAGLDFNQDPAQGIAEAINAPDRLDDVFLDRLLARCSDHLSLLAAPAMLDRTYDFGEADFAQVIDVAQAGVPAVVLDLPHAWTAWVRRTLMSADEVVLTAEPDLGNLRNAKNIVDLLRQNRRNDLPPRLVINKAGMTKRPEITVDDFAEALNLVPDAIIPCEPHLFGTAANNGQMVAETDPKSPVVESFNTIARIVTGRAEVKRTKRGGLAPFLSRLRGKSA</sequence>
<gene>
    <name evidence="4" type="ORF">SAMN02982931_04445</name>
</gene>
<dbReference type="InterPro" id="IPR027417">
    <property type="entry name" value="P-loop_NTPase"/>
</dbReference>
<dbReference type="STRING" id="665467.SAMN02982931_04445"/>
<proteinExistence type="predicted"/>
<dbReference type="OrthoDB" id="9783172at2"/>
<dbReference type="AlphaFoldDB" id="A0A1G6EFG0"/>
<evidence type="ECO:0000256" key="1">
    <source>
        <dbReference type="ARBA" id="ARBA00022741"/>
    </source>
</evidence>
<evidence type="ECO:0000313" key="5">
    <source>
        <dbReference type="Proteomes" id="UP000199071"/>
    </source>
</evidence>
<dbReference type="GO" id="GO:0016887">
    <property type="term" value="F:ATP hydrolysis activity"/>
    <property type="evidence" value="ECO:0007669"/>
    <property type="project" value="TreeGrafter"/>
</dbReference>
<keyword evidence="5" id="KW-1185">Reference proteome</keyword>
<keyword evidence="1" id="KW-0547">Nucleotide-binding</keyword>
<evidence type="ECO:0000256" key="2">
    <source>
        <dbReference type="ARBA" id="ARBA00022840"/>
    </source>
</evidence>